<sequence length="150" mass="17004">MNGLVFCDRTPHPALTEAKHQQQFFQFRLSGRTIEVTSEYLFRHSDNEFLHWMVALDGKPLASGEVPLDVGPQGKQLIELPELPQPESAGQLWLTVRVVQPNATAWSEAGHISAWQQWRLAENLSVTLPLRVPRHPSTDHQRNGFLHRAG</sequence>
<dbReference type="SUPFAM" id="SSF49303">
    <property type="entry name" value="beta-Galactosidase/glucuronidase domain"/>
    <property type="match status" value="1"/>
</dbReference>
<comment type="catalytic activity">
    <reaction evidence="1">
        <text>Hydrolysis of terminal non-reducing beta-D-galactose residues in beta-D-galactosides.</text>
        <dbReference type="EC" id="3.2.1.23"/>
    </reaction>
</comment>
<keyword evidence="4 6" id="KW-0326">Glycosidase</keyword>
<dbReference type="Proteomes" id="UP000372890">
    <property type="component" value="Unassembled WGS sequence"/>
</dbReference>
<name>A0A484VWT4_ECOLX</name>
<dbReference type="Pfam" id="PF16353">
    <property type="entry name" value="LacZ_4"/>
    <property type="match status" value="1"/>
</dbReference>
<evidence type="ECO:0000256" key="3">
    <source>
        <dbReference type="ARBA" id="ARBA00022801"/>
    </source>
</evidence>
<protein>
    <recommendedName>
        <fullName evidence="2">beta-galactosidase</fullName>
        <ecNumber evidence="2">3.2.1.23</ecNumber>
    </recommendedName>
</protein>
<evidence type="ECO:0000256" key="4">
    <source>
        <dbReference type="ARBA" id="ARBA00023295"/>
    </source>
</evidence>
<evidence type="ECO:0000313" key="7">
    <source>
        <dbReference type="Proteomes" id="UP000372890"/>
    </source>
</evidence>
<evidence type="ECO:0000256" key="1">
    <source>
        <dbReference type="ARBA" id="ARBA00001412"/>
    </source>
</evidence>
<dbReference type="PANTHER" id="PTHR46323:SF2">
    <property type="entry name" value="BETA-GALACTOSIDASE"/>
    <property type="match status" value="1"/>
</dbReference>
<proteinExistence type="predicted"/>
<dbReference type="InterPro" id="IPR050347">
    <property type="entry name" value="Bact_Beta-galactosidase"/>
</dbReference>
<dbReference type="GO" id="GO:0004565">
    <property type="term" value="F:beta-galactosidase activity"/>
    <property type="evidence" value="ECO:0007669"/>
    <property type="project" value="UniProtKB-EC"/>
</dbReference>
<dbReference type="InterPro" id="IPR013783">
    <property type="entry name" value="Ig-like_fold"/>
</dbReference>
<dbReference type="AlphaFoldDB" id="A0A484VWT4"/>
<dbReference type="PANTHER" id="PTHR46323">
    <property type="entry name" value="BETA-GALACTOSIDASE"/>
    <property type="match status" value="1"/>
</dbReference>
<reference evidence="6 7" key="1">
    <citation type="submission" date="2019-03" db="EMBL/GenBank/DDBJ databases">
        <authorList>
            <consortium name="Pathogen Informatics"/>
        </authorList>
    </citation>
    <scope>NUCLEOTIDE SEQUENCE [LARGE SCALE GENOMIC DNA]</scope>
    <source>
        <strain evidence="6 7">NCTC9001</strain>
    </source>
</reference>
<dbReference type="GO" id="GO:0005990">
    <property type="term" value="P:lactose catabolic process"/>
    <property type="evidence" value="ECO:0007669"/>
    <property type="project" value="TreeGrafter"/>
</dbReference>
<dbReference type="InterPro" id="IPR036156">
    <property type="entry name" value="Beta-gal/glucu_dom_sf"/>
</dbReference>
<evidence type="ECO:0000259" key="5">
    <source>
        <dbReference type="Pfam" id="PF16353"/>
    </source>
</evidence>
<feature type="domain" description="Beta-galactosidase" evidence="5">
    <location>
        <begin position="34"/>
        <end position="120"/>
    </location>
</feature>
<dbReference type="EC" id="3.2.1.23" evidence="2"/>
<evidence type="ECO:0000256" key="2">
    <source>
        <dbReference type="ARBA" id="ARBA00012756"/>
    </source>
</evidence>
<organism evidence="6 7">
    <name type="scientific">Escherichia coli</name>
    <dbReference type="NCBI Taxonomy" id="562"/>
    <lineage>
        <taxon>Bacteria</taxon>
        <taxon>Pseudomonadati</taxon>
        <taxon>Pseudomonadota</taxon>
        <taxon>Gammaproteobacteria</taxon>
        <taxon>Enterobacterales</taxon>
        <taxon>Enterobacteriaceae</taxon>
        <taxon>Escherichia</taxon>
    </lineage>
</organism>
<dbReference type="GO" id="GO:0009341">
    <property type="term" value="C:beta-galactosidase complex"/>
    <property type="evidence" value="ECO:0007669"/>
    <property type="project" value="TreeGrafter"/>
</dbReference>
<dbReference type="EMBL" id="CAADIS010000002">
    <property type="protein sequence ID" value="VFS03749.1"/>
    <property type="molecule type" value="Genomic_DNA"/>
</dbReference>
<evidence type="ECO:0000313" key="6">
    <source>
        <dbReference type="EMBL" id="VFS03749.1"/>
    </source>
</evidence>
<keyword evidence="3 6" id="KW-0378">Hydrolase</keyword>
<accession>A0A484VWT4</accession>
<dbReference type="InterPro" id="IPR032312">
    <property type="entry name" value="LacZ_4"/>
</dbReference>
<dbReference type="Gene3D" id="2.60.40.10">
    <property type="entry name" value="Immunoglobulins"/>
    <property type="match status" value="1"/>
</dbReference>
<dbReference type="FunFam" id="2.60.40.10:FF:000850">
    <property type="entry name" value="Beta-galactosidase"/>
    <property type="match status" value="1"/>
</dbReference>
<gene>
    <name evidence="6" type="primary">lacZ_3</name>
    <name evidence="6" type="ORF">NCTC9001_00581</name>
</gene>